<dbReference type="InterPro" id="IPR037401">
    <property type="entry name" value="SnoaL-like"/>
</dbReference>
<protein>
    <submittedName>
        <fullName evidence="2">SnoaL-like protein</fullName>
    </submittedName>
</protein>
<accession>A0A543IB88</accession>
<dbReference type="Gene3D" id="3.10.450.50">
    <property type="match status" value="1"/>
</dbReference>
<dbReference type="Pfam" id="PF12680">
    <property type="entry name" value="SnoaL_2"/>
    <property type="match status" value="1"/>
</dbReference>
<dbReference type="EMBL" id="VFPO01000001">
    <property type="protein sequence ID" value="TQM67811.1"/>
    <property type="molecule type" value="Genomic_DNA"/>
</dbReference>
<gene>
    <name evidence="2" type="ORF">FHX41_1432</name>
</gene>
<evidence type="ECO:0000259" key="1">
    <source>
        <dbReference type="Pfam" id="PF12680"/>
    </source>
</evidence>
<comment type="caution">
    <text evidence="2">The sequence shown here is derived from an EMBL/GenBank/DDBJ whole genome shotgun (WGS) entry which is preliminary data.</text>
</comment>
<organism evidence="2 3">
    <name type="scientific">Actinomadura hallensis</name>
    <dbReference type="NCBI Taxonomy" id="337895"/>
    <lineage>
        <taxon>Bacteria</taxon>
        <taxon>Bacillati</taxon>
        <taxon>Actinomycetota</taxon>
        <taxon>Actinomycetes</taxon>
        <taxon>Streptosporangiales</taxon>
        <taxon>Thermomonosporaceae</taxon>
        <taxon>Actinomadura</taxon>
    </lineage>
</organism>
<feature type="domain" description="SnoaL-like" evidence="1">
    <location>
        <begin position="20"/>
        <end position="112"/>
    </location>
</feature>
<evidence type="ECO:0000313" key="3">
    <source>
        <dbReference type="Proteomes" id="UP000316706"/>
    </source>
</evidence>
<dbReference type="SUPFAM" id="SSF54427">
    <property type="entry name" value="NTF2-like"/>
    <property type="match status" value="1"/>
</dbReference>
<dbReference type="Proteomes" id="UP000316706">
    <property type="component" value="Unassembled WGS sequence"/>
</dbReference>
<dbReference type="OrthoDB" id="1492465at2"/>
<name>A0A543IB88_9ACTN</name>
<sequence>MIDVQAPADCGNAPKKRVLRDFTVALAERDEEAVLAAVSDDVEWDLVGRRIVHGKADFTDAVAAALGREVATLHLDAILTHGNEGAVSSRILFRGSGQLRCCDVYKFSGFGKTAKIKRITSYWIEV</sequence>
<dbReference type="InterPro" id="IPR032710">
    <property type="entry name" value="NTF2-like_dom_sf"/>
</dbReference>
<dbReference type="AlphaFoldDB" id="A0A543IB88"/>
<reference evidence="2 3" key="1">
    <citation type="submission" date="2019-06" db="EMBL/GenBank/DDBJ databases">
        <title>Sequencing the genomes of 1000 actinobacteria strains.</title>
        <authorList>
            <person name="Klenk H.-P."/>
        </authorList>
    </citation>
    <scope>NUCLEOTIDE SEQUENCE [LARGE SCALE GENOMIC DNA]</scope>
    <source>
        <strain evidence="2 3">DSM 45043</strain>
    </source>
</reference>
<evidence type="ECO:0000313" key="2">
    <source>
        <dbReference type="EMBL" id="TQM67811.1"/>
    </source>
</evidence>
<dbReference type="RefSeq" id="WP_141966870.1">
    <property type="nucleotide sequence ID" value="NZ_VFPO01000001.1"/>
</dbReference>
<keyword evidence="3" id="KW-1185">Reference proteome</keyword>
<proteinExistence type="predicted"/>